<evidence type="ECO:0000256" key="3">
    <source>
        <dbReference type="ARBA" id="ARBA00019902"/>
    </source>
</evidence>
<keyword evidence="8" id="KW-1278">Translocase</keyword>
<dbReference type="PROSITE" id="PS00641">
    <property type="entry name" value="COMPLEX1_75K_1"/>
    <property type="match status" value="1"/>
</dbReference>
<evidence type="ECO:0000256" key="1">
    <source>
        <dbReference type="ARBA" id="ARBA00001966"/>
    </source>
</evidence>
<proteinExistence type="inferred from homology"/>
<comment type="catalytic activity">
    <reaction evidence="16">
        <text>a quinone + NADH + 5 H(+)(in) = a quinol + NAD(+) + 4 H(+)(out)</text>
        <dbReference type="Rhea" id="RHEA:57888"/>
        <dbReference type="ChEBI" id="CHEBI:15378"/>
        <dbReference type="ChEBI" id="CHEBI:24646"/>
        <dbReference type="ChEBI" id="CHEBI:57540"/>
        <dbReference type="ChEBI" id="CHEBI:57945"/>
        <dbReference type="ChEBI" id="CHEBI:132124"/>
    </reaction>
</comment>
<dbReference type="PROSITE" id="PS51669">
    <property type="entry name" value="4FE4S_MOW_BIS_MGD"/>
    <property type="match status" value="1"/>
</dbReference>
<dbReference type="SMART" id="SM00929">
    <property type="entry name" value="NADH-G_4Fe-4S_3"/>
    <property type="match status" value="1"/>
</dbReference>
<keyword evidence="11" id="KW-0520">NAD</keyword>
<keyword evidence="7" id="KW-0479">Metal-binding</keyword>
<dbReference type="RefSeq" id="WP_280941738.1">
    <property type="nucleotide sequence ID" value="NZ_JARYGX010000013.1"/>
</dbReference>
<dbReference type="SUPFAM" id="SSF54292">
    <property type="entry name" value="2Fe-2S ferredoxin-like"/>
    <property type="match status" value="1"/>
</dbReference>
<evidence type="ECO:0000256" key="6">
    <source>
        <dbReference type="ARBA" id="ARBA00022719"/>
    </source>
</evidence>
<dbReference type="InterPro" id="IPR006656">
    <property type="entry name" value="Mopterin_OxRdtase"/>
</dbReference>
<dbReference type="Gene3D" id="3.40.228.10">
    <property type="entry name" value="Dimethylsulfoxide Reductase, domain 2"/>
    <property type="match status" value="1"/>
</dbReference>
<dbReference type="InterPro" id="IPR019574">
    <property type="entry name" value="NADH_UbQ_OxRdtase_Gsu_4Fe4S-bd"/>
</dbReference>
<comment type="cofactor">
    <cofactor evidence="15">
        <name>[2Fe-2S] cluster</name>
        <dbReference type="ChEBI" id="CHEBI:190135"/>
    </cofactor>
</comment>
<dbReference type="InterPro" id="IPR006657">
    <property type="entry name" value="MoPterin_dinucl-bd_dom"/>
</dbReference>
<evidence type="ECO:0000256" key="17">
    <source>
        <dbReference type="RuleBase" id="RU004523"/>
    </source>
</evidence>
<dbReference type="PANTHER" id="PTHR43105">
    <property type="entry name" value="RESPIRATORY NITRATE REDUCTASE"/>
    <property type="match status" value="1"/>
</dbReference>
<evidence type="ECO:0000256" key="11">
    <source>
        <dbReference type="ARBA" id="ARBA00023027"/>
    </source>
</evidence>
<dbReference type="EMBL" id="JARYGX010000013">
    <property type="protein sequence ID" value="MDH7452532.1"/>
    <property type="molecule type" value="Genomic_DNA"/>
</dbReference>
<dbReference type="Pfam" id="PF10588">
    <property type="entry name" value="NADH-G_4Fe-4S_3"/>
    <property type="match status" value="1"/>
</dbReference>
<dbReference type="CDD" id="cd00207">
    <property type="entry name" value="fer2"/>
    <property type="match status" value="1"/>
</dbReference>
<dbReference type="InterPro" id="IPR001041">
    <property type="entry name" value="2Fe-2S_ferredoxin-type"/>
</dbReference>
<dbReference type="InterPro" id="IPR054351">
    <property type="entry name" value="NADH_UbQ_OxRdtase_ferredoxin"/>
</dbReference>
<evidence type="ECO:0000256" key="14">
    <source>
        <dbReference type="ARBA" id="ARBA00032783"/>
    </source>
</evidence>
<dbReference type="Gene3D" id="2.40.40.20">
    <property type="match status" value="1"/>
</dbReference>
<feature type="domain" description="4Fe-4S Mo/W bis-MGD-type" evidence="19">
    <location>
        <begin position="232"/>
        <end position="288"/>
    </location>
</feature>
<sequence>MSAQPVNPNLPPDHVTVFIDGVELAAPKGSMIIQAADKAGIPIPRFCYHDKLSIAANCRMCLVDTEVGGRSAPKPSPACATPVMDGLKVFTRNEKALKAQRNVMEFLLINHPLDCPICDQGGECELQDLSLGYGRSVSRFVERKRVVADEDLGPLVASDMTRCIQCTRCIRVTAEVAGTYELGGMQRGENLQIGTYDGKPLTTELSGNVIDVCPVGALTNKVFRFRARPWELIARESLGFHDALGSNLFLHTRRGDVMRAVPRDNEAVNECWLSDRDRYSHQGLYADDRAVQPLIRVASNGDEGDWREASWDEALARAGRILRENGADNLGVLVHPATSNEEGSLLARLAQGLGTGNLDHRIAQHDLSDGAVAEPFAMPVADIDQADAIVIVGSNLRHEVPLLHQRVRKAWRRGAKVHVVGPVDFEFAFDIASKAIVAPSRVADALAATELAEAVRGAERVAVIVGAVAENGPHAAAIRAAAAAFARSTGAALCRIPQGANAVGLARHGVLPTARDAGAMLAEARGAYLLYGIEPGLDFADQATALKALGGAQVVAFSHFACQSTRRVADVILPIATLFESDATLTNLEGREQRAVAAGKLPGQARQGWTVLRALGGALSLPGFEFTDLAGLRAGMQAVAPSASAGRATAAASGDGLELAVSPAIYRVDGLTRRAQALQAHPLTVGPRLSLHPDDAGALGLGQGAMAKVRNGAGVAALPVNVSGLVAPGCAWVESGYGATAALGAGNVTVEAA</sequence>
<dbReference type="Pfam" id="PF22151">
    <property type="entry name" value="Fer4_NDSU1"/>
    <property type="match status" value="1"/>
</dbReference>
<dbReference type="NCBIfam" id="TIGR01973">
    <property type="entry name" value="NuoG"/>
    <property type="match status" value="1"/>
</dbReference>
<gene>
    <name evidence="21" type="primary">nuoG</name>
    <name evidence="21" type="ORF">QF205_05455</name>
</gene>
<dbReference type="PANTHER" id="PTHR43105:SF13">
    <property type="entry name" value="NADH-UBIQUINONE OXIDOREDUCTASE 75 KDA SUBUNIT, MITOCHONDRIAL"/>
    <property type="match status" value="1"/>
</dbReference>
<keyword evidence="22" id="KW-1185">Reference proteome</keyword>
<keyword evidence="10" id="KW-0411">Iron-sulfur</keyword>
<feature type="domain" description="2Fe-2S ferredoxin-type" evidence="18">
    <location>
        <begin position="13"/>
        <end position="95"/>
    </location>
</feature>
<comment type="similarity">
    <text evidence="2 17">Belongs to the complex I 75 kDa subunit family.</text>
</comment>
<dbReference type="Pfam" id="PF00384">
    <property type="entry name" value="Molybdopterin"/>
    <property type="match status" value="1"/>
</dbReference>
<dbReference type="InterPro" id="IPR000283">
    <property type="entry name" value="NADH_UbQ_OxRdtase_75kDa_su_CS"/>
</dbReference>
<dbReference type="Gene3D" id="3.30.70.20">
    <property type="match status" value="1"/>
</dbReference>
<dbReference type="Gene3D" id="3.40.50.740">
    <property type="match status" value="2"/>
</dbReference>
<reference evidence="21" key="1">
    <citation type="journal article" date="2007" name="Int. J. Syst. Evol. Microbiol.">
        <title>Luteimonas composti sp. nov., a moderately thermophilic bacterium isolated from food waste.</title>
        <authorList>
            <person name="Young C.C."/>
            <person name="Kampfer P."/>
            <person name="Chen W.M."/>
            <person name="Yen W.S."/>
            <person name="Arun A.B."/>
            <person name="Lai W.A."/>
            <person name="Shen F.T."/>
            <person name="Rekha P.D."/>
            <person name="Lin K.Y."/>
            <person name="Chou J.H."/>
        </authorList>
    </citation>
    <scope>NUCLEOTIDE SEQUENCE</scope>
    <source>
        <strain evidence="21">CC-YY355</strain>
    </source>
</reference>
<dbReference type="InterPro" id="IPR050123">
    <property type="entry name" value="Prok_molybdopt-oxidoreductase"/>
</dbReference>
<dbReference type="InterPro" id="IPR010228">
    <property type="entry name" value="NADH_UbQ_OxRdtase_Gsu"/>
</dbReference>
<dbReference type="PROSITE" id="PS00642">
    <property type="entry name" value="COMPLEX1_75K_2"/>
    <property type="match status" value="1"/>
</dbReference>
<keyword evidence="9" id="KW-0408">Iron</keyword>
<name>A0ABT6MPI8_9GAMM</name>
<protein>
    <recommendedName>
        <fullName evidence="3">NADH-quinone oxidoreductase subunit G</fullName>
    </recommendedName>
    <alternativeName>
        <fullName evidence="13">NADH dehydrogenase I subunit G</fullName>
    </alternativeName>
    <alternativeName>
        <fullName evidence="14">NDH-1 subunit G</fullName>
    </alternativeName>
</protein>
<comment type="subunit">
    <text evidence="12">Composed of 13 different subunits. Subunits NuoCD, E, F, and G constitute the peripheral sector of the complex.</text>
</comment>
<dbReference type="PROSITE" id="PS51839">
    <property type="entry name" value="4FE4S_HC3"/>
    <property type="match status" value="1"/>
</dbReference>
<evidence type="ECO:0000256" key="4">
    <source>
        <dbReference type="ARBA" id="ARBA00022485"/>
    </source>
</evidence>
<evidence type="ECO:0000256" key="8">
    <source>
        <dbReference type="ARBA" id="ARBA00022967"/>
    </source>
</evidence>
<dbReference type="InterPro" id="IPR009010">
    <property type="entry name" value="Asp_de-COase-like_dom_sf"/>
</dbReference>
<evidence type="ECO:0000256" key="16">
    <source>
        <dbReference type="ARBA" id="ARBA00047712"/>
    </source>
</evidence>
<evidence type="ECO:0000256" key="7">
    <source>
        <dbReference type="ARBA" id="ARBA00022723"/>
    </source>
</evidence>
<dbReference type="PROSITE" id="PS51085">
    <property type="entry name" value="2FE2S_FER_2"/>
    <property type="match status" value="1"/>
</dbReference>
<comment type="caution">
    <text evidence="21">The sequence shown here is derived from an EMBL/GenBank/DDBJ whole genome shotgun (WGS) entry which is preliminary data.</text>
</comment>
<evidence type="ECO:0000256" key="12">
    <source>
        <dbReference type="ARBA" id="ARBA00026021"/>
    </source>
</evidence>
<organism evidence="21 22">
    <name type="scientific">Luteimonas composti</name>
    <dbReference type="NCBI Taxonomy" id="398257"/>
    <lineage>
        <taxon>Bacteria</taxon>
        <taxon>Pseudomonadati</taxon>
        <taxon>Pseudomonadota</taxon>
        <taxon>Gammaproteobacteria</taxon>
        <taxon>Lysobacterales</taxon>
        <taxon>Lysobacteraceae</taxon>
        <taxon>Luteimonas</taxon>
    </lineage>
</organism>
<evidence type="ECO:0000259" key="20">
    <source>
        <dbReference type="PROSITE" id="PS51839"/>
    </source>
</evidence>
<comment type="cofactor">
    <cofactor evidence="1">
        <name>[4Fe-4S] cluster</name>
        <dbReference type="ChEBI" id="CHEBI:49883"/>
    </cofactor>
</comment>
<dbReference type="Gene3D" id="3.10.20.740">
    <property type="match status" value="1"/>
</dbReference>
<evidence type="ECO:0000256" key="13">
    <source>
        <dbReference type="ARBA" id="ARBA00031577"/>
    </source>
</evidence>
<evidence type="ECO:0000256" key="10">
    <source>
        <dbReference type="ARBA" id="ARBA00023014"/>
    </source>
</evidence>
<reference evidence="21" key="2">
    <citation type="submission" date="2023-04" db="EMBL/GenBank/DDBJ databases">
        <authorList>
            <person name="Sun J.-Q."/>
        </authorList>
    </citation>
    <scope>NUCLEOTIDE SEQUENCE</scope>
    <source>
        <strain evidence="21">CC-YY355</strain>
    </source>
</reference>
<dbReference type="SUPFAM" id="SSF50692">
    <property type="entry name" value="ADC-like"/>
    <property type="match status" value="1"/>
</dbReference>
<dbReference type="Pfam" id="PF01568">
    <property type="entry name" value="Molydop_binding"/>
    <property type="match status" value="1"/>
</dbReference>
<keyword evidence="5" id="KW-0001">2Fe-2S</keyword>
<accession>A0ABT6MPI8</accession>
<keyword evidence="6" id="KW-0874">Quinone</keyword>
<dbReference type="Proteomes" id="UP001160550">
    <property type="component" value="Unassembled WGS sequence"/>
</dbReference>
<dbReference type="SUPFAM" id="SSF54862">
    <property type="entry name" value="4Fe-4S ferredoxins"/>
    <property type="match status" value="1"/>
</dbReference>
<dbReference type="Pfam" id="PF22117">
    <property type="entry name" value="Fer4_Nqo3"/>
    <property type="match status" value="1"/>
</dbReference>
<evidence type="ECO:0000313" key="22">
    <source>
        <dbReference type="Proteomes" id="UP001160550"/>
    </source>
</evidence>
<evidence type="ECO:0000256" key="15">
    <source>
        <dbReference type="ARBA" id="ARBA00034078"/>
    </source>
</evidence>
<evidence type="ECO:0000259" key="19">
    <source>
        <dbReference type="PROSITE" id="PS51669"/>
    </source>
</evidence>
<keyword evidence="4" id="KW-0004">4Fe-4S</keyword>
<dbReference type="InterPro" id="IPR036010">
    <property type="entry name" value="2Fe-2S_ferredoxin-like_sf"/>
</dbReference>
<feature type="domain" description="4Fe-4S His(Cys)3-ligated-type" evidence="20">
    <location>
        <begin position="95"/>
        <end position="134"/>
    </location>
</feature>
<evidence type="ECO:0000256" key="2">
    <source>
        <dbReference type="ARBA" id="ARBA00005404"/>
    </source>
</evidence>
<dbReference type="Pfam" id="PF13510">
    <property type="entry name" value="Fer2_4"/>
    <property type="match status" value="1"/>
</dbReference>
<evidence type="ECO:0000256" key="9">
    <source>
        <dbReference type="ARBA" id="ARBA00023004"/>
    </source>
</evidence>
<dbReference type="InterPro" id="IPR006963">
    <property type="entry name" value="Mopterin_OxRdtase_4Fe-4S_dom"/>
</dbReference>
<evidence type="ECO:0000259" key="18">
    <source>
        <dbReference type="PROSITE" id="PS51085"/>
    </source>
</evidence>
<dbReference type="SUPFAM" id="SSF53706">
    <property type="entry name" value="Formate dehydrogenase/DMSO reductase, domains 1-3"/>
    <property type="match status" value="1"/>
</dbReference>
<evidence type="ECO:0000313" key="21">
    <source>
        <dbReference type="EMBL" id="MDH7452532.1"/>
    </source>
</evidence>
<evidence type="ECO:0000256" key="5">
    <source>
        <dbReference type="ARBA" id="ARBA00022714"/>
    </source>
</evidence>